<dbReference type="InterPro" id="IPR029151">
    <property type="entry name" value="Sensor-like_sf"/>
</dbReference>
<dbReference type="InterPro" id="IPR004089">
    <property type="entry name" value="MCPsignal_dom"/>
</dbReference>
<feature type="transmembrane region" description="Helical" evidence="11">
    <location>
        <begin position="12"/>
        <end position="34"/>
    </location>
</feature>
<dbReference type="RefSeq" id="WP_194702846.1">
    <property type="nucleotide sequence ID" value="NZ_JADKNH010000010.1"/>
</dbReference>
<keyword evidence="6 11" id="KW-0472">Membrane</keyword>
<protein>
    <submittedName>
        <fullName evidence="13">Methyl-accepting chemotaxis protein</fullName>
    </submittedName>
</protein>
<dbReference type="Gene3D" id="3.30.450.20">
    <property type="entry name" value="PAS domain"/>
    <property type="match status" value="1"/>
</dbReference>
<reference evidence="13 14" key="1">
    <citation type="submission" date="2020-11" db="EMBL/GenBank/DDBJ databases">
        <title>Fusibacter basophilias sp. nov.</title>
        <authorList>
            <person name="Qiu D."/>
        </authorList>
    </citation>
    <scope>NUCLEOTIDE SEQUENCE [LARGE SCALE GENOMIC DNA]</scope>
    <source>
        <strain evidence="13 14">Q10-2</strain>
    </source>
</reference>
<dbReference type="SMART" id="SM00283">
    <property type="entry name" value="MA"/>
    <property type="match status" value="1"/>
</dbReference>
<evidence type="ECO:0000313" key="13">
    <source>
        <dbReference type="EMBL" id="MBF4694602.1"/>
    </source>
</evidence>
<keyword evidence="14" id="KW-1185">Reference proteome</keyword>
<organism evidence="13 14">
    <name type="scientific">Fusibacter ferrireducens</name>
    <dbReference type="NCBI Taxonomy" id="2785058"/>
    <lineage>
        <taxon>Bacteria</taxon>
        <taxon>Bacillati</taxon>
        <taxon>Bacillota</taxon>
        <taxon>Clostridia</taxon>
        <taxon>Eubacteriales</taxon>
        <taxon>Eubacteriales Family XII. Incertae Sedis</taxon>
        <taxon>Fusibacter</taxon>
    </lineage>
</organism>
<evidence type="ECO:0000256" key="3">
    <source>
        <dbReference type="ARBA" id="ARBA00022500"/>
    </source>
</evidence>
<gene>
    <name evidence="13" type="ORF">ISU02_15935</name>
</gene>
<feature type="coiled-coil region" evidence="10">
    <location>
        <begin position="335"/>
        <end position="379"/>
    </location>
</feature>
<comment type="subcellular location">
    <subcellularLocation>
        <location evidence="1">Cell membrane</location>
        <topology evidence="1">Multi-pass membrane protein</topology>
    </subcellularLocation>
</comment>
<keyword evidence="3" id="KW-0145">Chemotaxis</keyword>
<dbReference type="EMBL" id="JADKNH010000010">
    <property type="protein sequence ID" value="MBF4694602.1"/>
    <property type="molecule type" value="Genomic_DNA"/>
</dbReference>
<dbReference type="Gene3D" id="1.10.287.950">
    <property type="entry name" value="Methyl-accepting chemotaxis protein"/>
    <property type="match status" value="1"/>
</dbReference>
<evidence type="ECO:0000313" key="14">
    <source>
        <dbReference type="Proteomes" id="UP000614200"/>
    </source>
</evidence>
<proteinExistence type="inferred from homology"/>
<evidence type="ECO:0000256" key="7">
    <source>
        <dbReference type="ARBA" id="ARBA00023224"/>
    </source>
</evidence>
<dbReference type="SUPFAM" id="SSF58104">
    <property type="entry name" value="Methyl-accepting chemotaxis protein (MCP) signaling domain"/>
    <property type="match status" value="1"/>
</dbReference>
<keyword evidence="4 11" id="KW-0812">Transmembrane</keyword>
<dbReference type="Pfam" id="PF00015">
    <property type="entry name" value="MCPsignal"/>
    <property type="match status" value="1"/>
</dbReference>
<dbReference type="PANTHER" id="PTHR32089">
    <property type="entry name" value="METHYL-ACCEPTING CHEMOTAXIS PROTEIN MCPB"/>
    <property type="match status" value="1"/>
</dbReference>
<sequence length="657" mass="72995">MLKRNKSYKKFLMITIVMLVVIPLVMNSGIILWLNGKSISQNIMALNVEKAHTVSREVDRLLTETENLISALTFDEALQTMTSSDMALLNKIVESNTVVSQIYVMDTKGMQIYKTSGELGDRSDRSYFKEALKGNEYYDIIYSSTTGKATAVLAMPIKRNDKVVGVIGASIDLEILTALVTEYNDQDIAYAFIVEKNGTVLAHPNTAYIENMQNFMDYSYVKRALDGESGSIIAPYESEEAIIAFEPIKTANWAVIVQSPRSYAFADLKKTRNISFFSLAAWMVIAVLLGRFLSVVIFKNIAFTESVISRLAQGDLSFDIEDQYLKRHDEFGVVAKELQVLIETYNELLKKLKSDMAQIDAFSESLHEISEENAKATEEMTEQIVDLSERVGKDMHTTQATFSALQDMTTGSNVVAENTEKLNATIKANMAETQKSSDLLNKTVSDMTIVSNMSDETNEKMKALKNSANDIGGITEAIKSISEQTNLLALNASIEAARAGEAGRGFAVVADEIRKLAEQSNLSADQIASIIGIIQNEIEEIYVRFDQIFQGIKKTTEVSEITKSSMDTALTITESSNVAVEEIAAISEEQAASMMEINYSMTRFEQTLVNTNDMTTHISAIAEQQMASTEQILNMIEELKTRSHELVEKANQFKLKV</sequence>
<evidence type="ECO:0000256" key="6">
    <source>
        <dbReference type="ARBA" id="ARBA00023136"/>
    </source>
</evidence>
<dbReference type="Proteomes" id="UP000614200">
    <property type="component" value="Unassembled WGS sequence"/>
</dbReference>
<dbReference type="PRINTS" id="PR00260">
    <property type="entry name" value="CHEMTRNSDUCR"/>
</dbReference>
<evidence type="ECO:0000256" key="4">
    <source>
        <dbReference type="ARBA" id="ARBA00022692"/>
    </source>
</evidence>
<dbReference type="CDD" id="cd12912">
    <property type="entry name" value="PDC2_MCP_like"/>
    <property type="match status" value="1"/>
</dbReference>
<comment type="caution">
    <text evidence="13">The sequence shown here is derived from an EMBL/GenBank/DDBJ whole genome shotgun (WGS) entry which is preliminary data.</text>
</comment>
<feature type="domain" description="Methyl-accepting transducer" evidence="12">
    <location>
        <begin position="369"/>
        <end position="605"/>
    </location>
</feature>
<dbReference type="Pfam" id="PF02743">
    <property type="entry name" value="dCache_1"/>
    <property type="match status" value="1"/>
</dbReference>
<dbReference type="CDD" id="cd12914">
    <property type="entry name" value="PDC1_DGC_like"/>
    <property type="match status" value="1"/>
</dbReference>
<name>A0ABR9ZVW6_9FIRM</name>
<evidence type="ECO:0000256" key="5">
    <source>
        <dbReference type="ARBA" id="ARBA00022989"/>
    </source>
</evidence>
<dbReference type="InterPro" id="IPR004090">
    <property type="entry name" value="Chemotax_Me-accpt_rcpt"/>
</dbReference>
<dbReference type="PANTHER" id="PTHR32089:SF112">
    <property type="entry name" value="LYSOZYME-LIKE PROTEIN-RELATED"/>
    <property type="match status" value="1"/>
</dbReference>
<evidence type="ECO:0000256" key="9">
    <source>
        <dbReference type="PROSITE-ProRule" id="PRU00284"/>
    </source>
</evidence>
<dbReference type="SUPFAM" id="SSF103190">
    <property type="entry name" value="Sensory domain-like"/>
    <property type="match status" value="2"/>
</dbReference>
<comment type="similarity">
    <text evidence="8">Belongs to the methyl-accepting chemotaxis (MCP) protein family.</text>
</comment>
<keyword evidence="2" id="KW-1003">Cell membrane</keyword>
<evidence type="ECO:0000256" key="10">
    <source>
        <dbReference type="SAM" id="Coils"/>
    </source>
</evidence>
<evidence type="ECO:0000256" key="2">
    <source>
        <dbReference type="ARBA" id="ARBA00022475"/>
    </source>
</evidence>
<keyword evidence="7 9" id="KW-0807">Transducer</keyword>
<dbReference type="InterPro" id="IPR033479">
    <property type="entry name" value="dCache_1"/>
</dbReference>
<keyword evidence="5 11" id="KW-1133">Transmembrane helix</keyword>
<evidence type="ECO:0000256" key="11">
    <source>
        <dbReference type="SAM" id="Phobius"/>
    </source>
</evidence>
<accession>A0ABR9ZVW6</accession>
<evidence type="ECO:0000259" key="12">
    <source>
        <dbReference type="PROSITE" id="PS50111"/>
    </source>
</evidence>
<evidence type="ECO:0000256" key="8">
    <source>
        <dbReference type="ARBA" id="ARBA00029447"/>
    </source>
</evidence>
<keyword evidence="10" id="KW-0175">Coiled coil</keyword>
<dbReference type="PROSITE" id="PS50111">
    <property type="entry name" value="CHEMOTAXIS_TRANSDUC_2"/>
    <property type="match status" value="1"/>
</dbReference>
<evidence type="ECO:0000256" key="1">
    <source>
        <dbReference type="ARBA" id="ARBA00004651"/>
    </source>
</evidence>